<feature type="region of interest" description="Disordered" evidence="1">
    <location>
        <begin position="89"/>
        <end position="112"/>
    </location>
</feature>
<dbReference type="AlphaFoldDB" id="W2TT38"/>
<dbReference type="Proteomes" id="UP000053676">
    <property type="component" value="Unassembled WGS sequence"/>
</dbReference>
<name>W2TT38_NECAM</name>
<feature type="compositionally biased region" description="Polar residues" evidence="1">
    <location>
        <begin position="89"/>
        <end position="100"/>
    </location>
</feature>
<dbReference type="KEGG" id="nai:NECAME_06976"/>
<evidence type="ECO:0000313" key="2">
    <source>
        <dbReference type="EMBL" id="ETN84232.1"/>
    </source>
</evidence>
<dbReference type="EMBL" id="KI657988">
    <property type="protein sequence ID" value="ETN84232.1"/>
    <property type="molecule type" value="Genomic_DNA"/>
</dbReference>
<feature type="compositionally biased region" description="Basic and acidic residues" evidence="1">
    <location>
        <begin position="102"/>
        <end position="112"/>
    </location>
</feature>
<evidence type="ECO:0000313" key="3">
    <source>
        <dbReference type="Proteomes" id="UP000053676"/>
    </source>
</evidence>
<accession>W2TT38</accession>
<organism evidence="2 3">
    <name type="scientific">Necator americanus</name>
    <name type="common">Human hookworm</name>
    <dbReference type="NCBI Taxonomy" id="51031"/>
    <lineage>
        <taxon>Eukaryota</taxon>
        <taxon>Metazoa</taxon>
        <taxon>Ecdysozoa</taxon>
        <taxon>Nematoda</taxon>
        <taxon>Chromadorea</taxon>
        <taxon>Rhabditida</taxon>
        <taxon>Rhabditina</taxon>
        <taxon>Rhabditomorpha</taxon>
        <taxon>Strongyloidea</taxon>
        <taxon>Ancylostomatidae</taxon>
        <taxon>Bunostominae</taxon>
        <taxon>Necator</taxon>
    </lineage>
</organism>
<protein>
    <submittedName>
        <fullName evidence="2">Uncharacterized protein</fullName>
    </submittedName>
</protein>
<keyword evidence="3" id="KW-1185">Reference proteome</keyword>
<sequence>MYMRSYQFLKSRHPRFTVSPKLTTATFGPDDRDASAAIRTLFQPTDRKAHGQIINLLRILTVALFPDVVFDVFVNFKYFVQGPLKISDQSVPQSKKNLFGSQERKEGTYDAA</sequence>
<evidence type="ECO:0000256" key="1">
    <source>
        <dbReference type="SAM" id="MobiDB-lite"/>
    </source>
</evidence>
<proteinExistence type="predicted"/>
<reference evidence="3" key="1">
    <citation type="journal article" date="2014" name="Nat. Genet.">
        <title>Genome of the human hookworm Necator americanus.</title>
        <authorList>
            <person name="Tang Y.T."/>
            <person name="Gao X."/>
            <person name="Rosa B.A."/>
            <person name="Abubucker S."/>
            <person name="Hallsworth-Pepin K."/>
            <person name="Martin J."/>
            <person name="Tyagi R."/>
            <person name="Heizer E."/>
            <person name="Zhang X."/>
            <person name="Bhonagiri-Palsikar V."/>
            <person name="Minx P."/>
            <person name="Warren W.C."/>
            <person name="Wang Q."/>
            <person name="Zhan B."/>
            <person name="Hotez P.J."/>
            <person name="Sternberg P.W."/>
            <person name="Dougall A."/>
            <person name="Gaze S.T."/>
            <person name="Mulvenna J."/>
            <person name="Sotillo J."/>
            <person name="Ranganathan S."/>
            <person name="Rabelo E.M."/>
            <person name="Wilson R.K."/>
            <person name="Felgner P.L."/>
            <person name="Bethony J."/>
            <person name="Hawdon J.M."/>
            <person name="Gasser R.B."/>
            <person name="Loukas A."/>
            <person name="Mitreva M."/>
        </authorList>
    </citation>
    <scope>NUCLEOTIDE SEQUENCE [LARGE SCALE GENOMIC DNA]</scope>
</reference>
<gene>
    <name evidence="2" type="ORF">NECAME_06976</name>
</gene>